<keyword evidence="1" id="KW-0812">Transmembrane</keyword>
<feature type="transmembrane region" description="Helical" evidence="1">
    <location>
        <begin position="48"/>
        <end position="65"/>
    </location>
</feature>
<accession>A0A5B8Y352</accession>
<sequence>MAPDPPVILTLGLLLAAGKTRLWLLTIPTLWCLASGATAWVLGYWPGLLMPILALAACVVAVLGNRSKHY</sequence>
<evidence type="ECO:0000256" key="1">
    <source>
        <dbReference type="SAM" id="Phobius"/>
    </source>
</evidence>
<gene>
    <name evidence="2" type="ORF">FRD01_23150</name>
</gene>
<keyword evidence="1" id="KW-1133">Transmembrane helix</keyword>
<dbReference type="RefSeq" id="WP_146963448.1">
    <property type="nucleotide sequence ID" value="NZ_CP042467.1"/>
</dbReference>
<reference evidence="2 3" key="1">
    <citation type="submission" date="2019-08" db="EMBL/GenBank/DDBJ databases">
        <authorList>
            <person name="Liang Q."/>
        </authorList>
    </citation>
    <scope>NUCLEOTIDE SEQUENCE [LARGE SCALE GENOMIC DNA]</scope>
    <source>
        <strain evidence="2 3">V1718</strain>
    </source>
</reference>
<name>A0A5B8Y352_9DELT</name>
<keyword evidence="1" id="KW-0472">Membrane</keyword>
<proteinExistence type="predicted"/>
<organism evidence="2 3">
    <name type="scientific">Microvenator marinus</name>
    <dbReference type="NCBI Taxonomy" id="2600177"/>
    <lineage>
        <taxon>Bacteria</taxon>
        <taxon>Deltaproteobacteria</taxon>
        <taxon>Bradymonadales</taxon>
        <taxon>Microvenatoraceae</taxon>
        <taxon>Microvenator</taxon>
    </lineage>
</organism>
<dbReference type="KEGG" id="bbae:FRD01_23150"/>
<dbReference type="AlphaFoldDB" id="A0A5B8Y352"/>
<protein>
    <submittedName>
        <fullName evidence="2">Uncharacterized protein</fullName>
    </submittedName>
</protein>
<evidence type="ECO:0000313" key="2">
    <source>
        <dbReference type="EMBL" id="QED30079.1"/>
    </source>
</evidence>
<evidence type="ECO:0000313" key="3">
    <source>
        <dbReference type="Proteomes" id="UP000321595"/>
    </source>
</evidence>
<dbReference type="EMBL" id="CP042467">
    <property type="protein sequence ID" value="QED30079.1"/>
    <property type="molecule type" value="Genomic_DNA"/>
</dbReference>
<keyword evidence="3" id="KW-1185">Reference proteome</keyword>
<dbReference type="Proteomes" id="UP000321595">
    <property type="component" value="Chromosome"/>
</dbReference>